<reference evidence="2" key="1">
    <citation type="submission" date="2021-01" db="EMBL/GenBank/DDBJ databases">
        <authorList>
            <person name="Corre E."/>
            <person name="Pelletier E."/>
            <person name="Niang G."/>
            <person name="Scheremetjew M."/>
            <person name="Finn R."/>
            <person name="Kale V."/>
            <person name="Holt S."/>
            <person name="Cochrane G."/>
            <person name="Meng A."/>
            <person name="Brown T."/>
            <person name="Cohen L."/>
        </authorList>
    </citation>
    <scope>NUCLEOTIDE SEQUENCE</scope>
    <source>
        <strain evidence="2">NIES-381</strain>
    </source>
</reference>
<dbReference type="EMBL" id="HBGA01109269">
    <property type="protein sequence ID" value="CAD9029580.1"/>
    <property type="molecule type" value="Transcribed_RNA"/>
</dbReference>
<evidence type="ECO:0000256" key="1">
    <source>
        <dbReference type="SAM" id="MobiDB-lite"/>
    </source>
</evidence>
<protein>
    <submittedName>
        <fullName evidence="2">Uncharacterized protein</fullName>
    </submittedName>
</protein>
<organism evidence="2">
    <name type="scientific">Eutreptiella gymnastica</name>
    <dbReference type="NCBI Taxonomy" id="73025"/>
    <lineage>
        <taxon>Eukaryota</taxon>
        <taxon>Discoba</taxon>
        <taxon>Euglenozoa</taxon>
        <taxon>Euglenida</taxon>
        <taxon>Spirocuta</taxon>
        <taxon>Euglenophyceae</taxon>
        <taxon>Eutreptiales</taxon>
        <taxon>Eutreptiaceae</taxon>
        <taxon>Eutreptiella</taxon>
    </lineage>
</organism>
<feature type="compositionally biased region" description="Basic and acidic residues" evidence="1">
    <location>
        <begin position="94"/>
        <end position="105"/>
    </location>
</feature>
<dbReference type="AlphaFoldDB" id="A0A7S1NLZ3"/>
<proteinExistence type="predicted"/>
<name>A0A7S1NLZ3_9EUGL</name>
<gene>
    <name evidence="2" type="ORF">EGYM00392_LOCUS40717</name>
</gene>
<evidence type="ECO:0000313" key="2">
    <source>
        <dbReference type="EMBL" id="CAD9029580.1"/>
    </source>
</evidence>
<feature type="region of interest" description="Disordered" evidence="1">
    <location>
        <begin position="79"/>
        <end position="105"/>
    </location>
</feature>
<accession>A0A7S1NLZ3</accession>
<sequence length="105" mass="12036">MCCPAQCFLCASQDKHALCPFPPPQLQRTPAPRKANHHLRRYQTQHKVVHAVAKRPALDTKSRRTIACEDTCQRSNKKKVRDNGGIEASYHYTRKPETEHTHVHA</sequence>